<dbReference type="Proteomes" id="UP000269499">
    <property type="component" value="Unassembled WGS sequence"/>
</dbReference>
<comment type="caution">
    <text evidence="1">The sequence shown here is derived from an EMBL/GenBank/DDBJ whole genome shotgun (WGS) entry which is preliminary data.</text>
</comment>
<sequence length="144" mass="16361">MRTAEEIIRGHGHPNIRALHKTTFEITREEHLTPRGDCIIVVGADRGALHLSDDLKKLIQRGAKVRVIIEVDGVRDEIVGKGNPKLTLTDPISLVGRKSEYVCPRTFMVKANKSARDLNRELIMKLREEFWKEVTVRIIAEIDS</sequence>
<proteinExistence type="predicted"/>
<evidence type="ECO:0000313" key="1">
    <source>
        <dbReference type="EMBL" id="RLE55369.1"/>
    </source>
</evidence>
<dbReference type="InterPro" id="IPR023131">
    <property type="entry name" value="Mth639-like_dom_sf"/>
</dbReference>
<dbReference type="PANTHER" id="PTHR40696">
    <property type="entry name" value="DUF371 FAMILY PROTEIN"/>
    <property type="match status" value="1"/>
</dbReference>
<dbReference type="PANTHER" id="PTHR40696:SF1">
    <property type="entry name" value="DUF371 DOMAIN-CONTAINING PROTEIN"/>
    <property type="match status" value="1"/>
</dbReference>
<dbReference type="Pfam" id="PF04027">
    <property type="entry name" value="DUF371"/>
    <property type="match status" value="1"/>
</dbReference>
<dbReference type="EMBL" id="QMRA01000007">
    <property type="protein sequence ID" value="RLE55369.1"/>
    <property type="molecule type" value="Genomic_DNA"/>
</dbReference>
<reference evidence="1 2" key="1">
    <citation type="submission" date="2018-06" db="EMBL/GenBank/DDBJ databases">
        <title>Extensive metabolic versatility and redundancy in microbially diverse, dynamic hydrothermal sediments.</title>
        <authorList>
            <person name="Dombrowski N."/>
            <person name="Teske A."/>
            <person name="Baker B.J."/>
        </authorList>
    </citation>
    <scope>NUCLEOTIDE SEQUENCE [LARGE SCALE GENOMIC DNA]</scope>
    <source>
        <strain evidence="1">B20_G2</strain>
    </source>
</reference>
<dbReference type="InterPro" id="IPR007171">
    <property type="entry name" value="DUF371"/>
</dbReference>
<organism evidence="1 2">
    <name type="scientific">Thermoproteota archaeon</name>
    <dbReference type="NCBI Taxonomy" id="2056631"/>
    <lineage>
        <taxon>Archaea</taxon>
        <taxon>Thermoproteota</taxon>
    </lineage>
</organism>
<gene>
    <name evidence="1" type="ORF">DRJ26_00830</name>
</gene>
<accession>A0A497F7Y6</accession>
<protein>
    <submittedName>
        <fullName evidence="1">DUF371 domain-containing protein</fullName>
    </submittedName>
</protein>
<evidence type="ECO:0000313" key="2">
    <source>
        <dbReference type="Proteomes" id="UP000269499"/>
    </source>
</evidence>
<name>A0A497F7Y6_9CREN</name>
<dbReference type="Gene3D" id="2.60.120.630">
    <property type="entry name" value="mth639 domain like"/>
    <property type="match status" value="1"/>
</dbReference>
<dbReference type="AlphaFoldDB" id="A0A497F7Y6"/>